<dbReference type="InterPro" id="IPR038364">
    <property type="entry name" value="Urocanase_central_sf"/>
</dbReference>
<evidence type="ECO:0000256" key="1">
    <source>
        <dbReference type="ARBA" id="ARBA00001911"/>
    </source>
</evidence>
<dbReference type="InterPro" id="IPR035085">
    <property type="entry name" value="Urocanase_Rossmann-like"/>
</dbReference>
<evidence type="ECO:0000256" key="5">
    <source>
        <dbReference type="ARBA" id="ARBA00022808"/>
    </source>
</evidence>
<dbReference type="Proteomes" id="UP000186922">
    <property type="component" value="Unassembled WGS sequence"/>
</dbReference>
<dbReference type="NCBIfam" id="NF003820">
    <property type="entry name" value="PRK05414.1"/>
    <property type="match status" value="1"/>
</dbReference>
<dbReference type="OrthoDB" id="194468at2759"/>
<evidence type="ECO:0000256" key="3">
    <source>
        <dbReference type="ARBA" id="ARBA00007578"/>
    </source>
</evidence>
<dbReference type="InterPro" id="IPR055351">
    <property type="entry name" value="Urocanase"/>
</dbReference>
<dbReference type="InterPro" id="IPR035400">
    <property type="entry name" value="Urocanase_N"/>
</dbReference>
<keyword evidence="7" id="KW-0456">Lyase</keyword>
<dbReference type="GO" id="GO:0019557">
    <property type="term" value="P:L-histidine catabolic process to glutamate and formate"/>
    <property type="evidence" value="ECO:0007669"/>
    <property type="project" value="UniProtKB-UniPathway"/>
</dbReference>
<name>A0A1D1VRI0_RAMVA</name>
<gene>
    <name evidence="14" type="primary">RvY_14481-1</name>
    <name evidence="14" type="synonym">RvY_14481.1</name>
    <name evidence="14" type="ORF">RvY_14481</name>
</gene>
<dbReference type="Pfam" id="PF17391">
    <property type="entry name" value="Urocanase_N"/>
    <property type="match status" value="1"/>
</dbReference>
<dbReference type="PANTHER" id="PTHR12216">
    <property type="entry name" value="UROCANATE HYDRATASE"/>
    <property type="match status" value="1"/>
</dbReference>
<sequence length="670" mass="73968">MSRMLQAFRTGIPIDPLPEYAPRDEFLPHAPVRTHGLNDEEIKLAVKNALRYFPPHLHQLLAGEFAEELNNYGHIYMYRFVPRMRMMAYHIGEYPAKSQQAAAIMLMIMNNLDPAVAQFPQELITYGGNGQVFSNWAQFWLTMKYLSEMEEDQTLVMYSGHPMGLFPSHAEAPRAVITNGIVIPQYSSRDDYNKMFALGVTMYGQMTAGSYCYIGPQGIVHGTTITLMNAGRMYLGVNDLAGKVFLTSGLGGMSGAQAKAAVIAGCVGVIAEVSKEAIVKRHGQGWLNEFTDSLDDCIQMIKDAVNSKRAISIGYHGNVVDLWERVAEEYKKSGKLLVELGSDQTSLHNPFHGGYFPAQLNYDEALNMLHTDQPHFQKLVQESLRRQVAAINYLAEKGLHFWDYGNAFLLEAGRAGAQVYKDHAKQKFIYPSYVQDIMGDIFSLGFGPFRWVCTSGVPSDLELTDKIAAEVLSGLSLTDVPKATAVQYEDNTKWIKGAKSYELVVGSQARILYADQVGRSAIAVAINQAVANKTLKAPVVISRDHHDVSGTDSPFRETSNIYDGSQFTADMAVQNCIGDSFRGATWVALHNGGGVGWGEVINGGFGLLLDGSPEAEQRAKNTLHWDVNNGVARRSWSGNSNAYGTIKRAMESEPRLRVTLPYSVDSSLNL</sequence>
<dbReference type="SUPFAM" id="SSF111326">
    <property type="entry name" value="Urocanase"/>
    <property type="match status" value="1"/>
</dbReference>
<dbReference type="STRING" id="947166.A0A1D1VRI0"/>
<dbReference type="FunFam" id="3.40.1770.10:FF:000002">
    <property type="entry name" value="Urocanate hydratase 1"/>
    <property type="match status" value="1"/>
</dbReference>
<dbReference type="UniPathway" id="UPA00379">
    <property type="reaction ID" value="UER00550"/>
</dbReference>
<dbReference type="FunFam" id="3.40.50.10730:FF:000002">
    <property type="entry name" value="Urocanate hydratase 1"/>
    <property type="match status" value="1"/>
</dbReference>
<dbReference type="InterPro" id="IPR023637">
    <property type="entry name" value="Urocanase-like"/>
</dbReference>
<dbReference type="Pfam" id="PF17392">
    <property type="entry name" value="Urocanase_C"/>
    <property type="match status" value="1"/>
</dbReference>
<evidence type="ECO:0000256" key="2">
    <source>
        <dbReference type="ARBA" id="ARBA00004794"/>
    </source>
</evidence>
<comment type="catalytic activity">
    <reaction evidence="9">
        <text>4-imidazolone-5-propanoate = trans-urocanate + H2O</text>
        <dbReference type="Rhea" id="RHEA:13101"/>
        <dbReference type="ChEBI" id="CHEBI:15377"/>
        <dbReference type="ChEBI" id="CHEBI:17771"/>
        <dbReference type="ChEBI" id="CHEBI:77893"/>
        <dbReference type="EC" id="4.2.1.49"/>
    </reaction>
</comment>
<comment type="cofactor">
    <cofactor evidence="1">
        <name>NAD(+)</name>
        <dbReference type="ChEBI" id="CHEBI:57540"/>
    </cofactor>
</comment>
<reference evidence="14 15" key="1">
    <citation type="journal article" date="2016" name="Nat. Commun.">
        <title>Extremotolerant tardigrade genome and improved radiotolerance of human cultured cells by tardigrade-unique protein.</title>
        <authorList>
            <person name="Hashimoto T."/>
            <person name="Horikawa D.D."/>
            <person name="Saito Y."/>
            <person name="Kuwahara H."/>
            <person name="Kozuka-Hata H."/>
            <person name="Shin-I T."/>
            <person name="Minakuchi Y."/>
            <person name="Ohishi K."/>
            <person name="Motoyama A."/>
            <person name="Aizu T."/>
            <person name="Enomoto A."/>
            <person name="Kondo K."/>
            <person name="Tanaka S."/>
            <person name="Hara Y."/>
            <person name="Koshikawa S."/>
            <person name="Sagara H."/>
            <person name="Miura T."/>
            <person name="Yokobori S."/>
            <person name="Miyagawa K."/>
            <person name="Suzuki Y."/>
            <person name="Kubo T."/>
            <person name="Oyama M."/>
            <person name="Kohara Y."/>
            <person name="Fujiyama A."/>
            <person name="Arakawa K."/>
            <person name="Katayama T."/>
            <person name="Toyoda A."/>
            <person name="Kunieda T."/>
        </authorList>
    </citation>
    <scope>NUCLEOTIDE SEQUENCE [LARGE SCALE GENOMIC DNA]</scope>
    <source>
        <strain evidence="14 15">YOKOZUNA-1</strain>
    </source>
</reference>
<dbReference type="EC" id="4.2.1.49" evidence="4"/>
<evidence type="ECO:0000256" key="4">
    <source>
        <dbReference type="ARBA" id="ARBA00011992"/>
    </source>
</evidence>
<evidence type="ECO:0000259" key="13">
    <source>
        <dbReference type="Pfam" id="PF17392"/>
    </source>
</evidence>
<accession>A0A1D1VRI0</accession>
<organism evidence="14 15">
    <name type="scientific">Ramazzottius varieornatus</name>
    <name type="common">Water bear</name>
    <name type="synonym">Tardigrade</name>
    <dbReference type="NCBI Taxonomy" id="947166"/>
    <lineage>
        <taxon>Eukaryota</taxon>
        <taxon>Metazoa</taxon>
        <taxon>Ecdysozoa</taxon>
        <taxon>Tardigrada</taxon>
        <taxon>Eutardigrada</taxon>
        <taxon>Parachela</taxon>
        <taxon>Hypsibioidea</taxon>
        <taxon>Ramazzottiidae</taxon>
        <taxon>Ramazzottius</taxon>
    </lineage>
</organism>
<dbReference type="EMBL" id="BDGG01000010">
    <property type="protein sequence ID" value="GAV04165.1"/>
    <property type="molecule type" value="Genomic_DNA"/>
</dbReference>
<evidence type="ECO:0000256" key="6">
    <source>
        <dbReference type="ARBA" id="ARBA00023027"/>
    </source>
</evidence>
<dbReference type="HAMAP" id="MF_00577">
    <property type="entry name" value="HutU"/>
    <property type="match status" value="1"/>
</dbReference>
<feature type="domain" description="Urocanase Rossmann-like" evidence="11">
    <location>
        <begin position="215"/>
        <end position="437"/>
    </location>
</feature>
<comment type="similarity">
    <text evidence="3">Belongs to the urocanase family.</text>
</comment>
<keyword evidence="6" id="KW-0520">NAD</keyword>
<dbReference type="AlphaFoldDB" id="A0A1D1VRI0"/>
<evidence type="ECO:0000313" key="14">
    <source>
        <dbReference type="EMBL" id="GAV04165.1"/>
    </source>
</evidence>
<dbReference type="Pfam" id="PF01175">
    <property type="entry name" value="Urocanase"/>
    <property type="match status" value="1"/>
</dbReference>
<keyword evidence="5" id="KW-0369">Histidine metabolism</keyword>
<evidence type="ECO:0000259" key="12">
    <source>
        <dbReference type="Pfam" id="PF17391"/>
    </source>
</evidence>
<dbReference type="InterPro" id="IPR023636">
    <property type="entry name" value="Urocanase_CS"/>
</dbReference>
<evidence type="ECO:0000256" key="10">
    <source>
        <dbReference type="ARBA" id="ARBA00070010"/>
    </source>
</evidence>
<dbReference type="Gene3D" id="3.40.1770.10">
    <property type="entry name" value="Urocanase superfamily"/>
    <property type="match status" value="2"/>
</dbReference>
<dbReference type="Gene3D" id="3.40.50.10730">
    <property type="entry name" value="Urocanase like domains"/>
    <property type="match status" value="1"/>
</dbReference>
<evidence type="ECO:0000256" key="7">
    <source>
        <dbReference type="ARBA" id="ARBA00023239"/>
    </source>
</evidence>
<evidence type="ECO:0000256" key="9">
    <source>
        <dbReference type="ARBA" id="ARBA00047623"/>
    </source>
</evidence>
<evidence type="ECO:0000313" key="15">
    <source>
        <dbReference type="Proteomes" id="UP000186922"/>
    </source>
</evidence>
<dbReference type="PANTHER" id="PTHR12216:SF3">
    <property type="entry name" value="UROCANATE HYDRATASE"/>
    <property type="match status" value="1"/>
</dbReference>
<keyword evidence="15" id="KW-1185">Reference proteome</keyword>
<dbReference type="InterPro" id="IPR036190">
    <property type="entry name" value="Urocanase_sf"/>
</dbReference>
<comment type="pathway">
    <text evidence="2">Amino-acid degradation; L-histidine degradation into L-glutamate; N-formimidoyl-L-glutamate from L-histidine: step 2/3.</text>
</comment>
<dbReference type="GO" id="GO:0019556">
    <property type="term" value="P:L-histidine catabolic process to glutamate and formamide"/>
    <property type="evidence" value="ECO:0007669"/>
    <property type="project" value="UniProtKB-UniPathway"/>
</dbReference>
<evidence type="ECO:0000259" key="11">
    <source>
        <dbReference type="Pfam" id="PF01175"/>
    </source>
</evidence>
<dbReference type="InterPro" id="IPR035401">
    <property type="entry name" value="Urocanase_C"/>
</dbReference>
<dbReference type="FunFam" id="3.40.1770.10:FF:000003">
    <property type="entry name" value="Urocanate hydratase 1"/>
    <property type="match status" value="1"/>
</dbReference>
<evidence type="ECO:0000256" key="8">
    <source>
        <dbReference type="ARBA" id="ARBA00031640"/>
    </source>
</evidence>
<feature type="domain" description="Urocanase C-terminal" evidence="13">
    <location>
        <begin position="440"/>
        <end position="647"/>
    </location>
</feature>
<protein>
    <recommendedName>
        <fullName evidence="10">Urocanate hydratase</fullName>
        <ecNumber evidence="4">4.2.1.49</ecNumber>
    </recommendedName>
    <alternativeName>
        <fullName evidence="8">Imidazolonepropionate hydrolase</fullName>
    </alternativeName>
</protein>
<proteinExistence type="inferred from homology"/>
<feature type="domain" description="Urocanase N-terminal" evidence="12">
    <location>
        <begin position="86"/>
        <end position="212"/>
    </location>
</feature>
<comment type="caution">
    <text evidence="14">The sequence shown here is derived from an EMBL/GenBank/DDBJ whole genome shotgun (WGS) entry which is preliminary data.</text>
</comment>
<dbReference type="PROSITE" id="PS01233">
    <property type="entry name" value="UROCANASE"/>
    <property type="match status" value="1"/>
</dbReference>
<dbReference type="PIRSF" id="PIRSF001423">
    <property type="entry name" value="Urocanate_hydrat"/>
    <property type="match status" value="1"/>
</dbReference>
<dbReference type="GO" id="GO:0016153">
    <property type="term" value="F:urocanate hydratase activity"/>
    <property type="evidence" value="ECO:0007669"/>
    <property type="project" value="UniProtKB-EC"/>
</dbReference>